<dbReference type="PROSITE" id="PS51257">
    <property type="entry name" value="PROKAR_LIPOPROTEIN"/>
    <property type="match status" value="1"/>
</dbReference>
<dbReference type="AlphaFoldDB" id="A0A9X1VSN4"/>
<protein>
    <submittedName>
        <fullName evidence="3">Alpha/beta hydrolase</fullName>
    </submittedName>
</protein>
<feature type="domain" description="Serine aminopeptidase S33" evidence="2">
    <location>
        <begin position="215"/>
        <end position="262"/>
    </location>
</feature>
<sequence>MKRWQFVAHLGAALALLAALTGCATLDEKQRTWIFQPSDRAWGNLTAEGMDDVWIEFPSQVSGQPAKLHGLWLAAADEATRPAAPVLLYLHGARWNVTGSAPRIRRMQELGFSVLAIDYRGFGQSSAGLPSETMAYEDARAAWSWLAAKYPDRPRYIFGHSLGGAIAIELAAEVKDERGTIVEGTFSSIPDVVRSYPWGWLPVGGLITQRFESIQRVRDIGSPLLVVHGSADSVVKPELGRKLYDAAQGPKEFVLVPGGSHHNTNAVGQAQYREALHRLFGLDSPNLKLAGP</sequence>
<keyword evidence="3" id="KW-0378">Hydrolase</keyword>
<gene>
    <name evidence="3" type="ORF">MMF98_05170</name>
</gene>
<dbReference type="GO" id="GO:0016787">
    <property type="term" value="F:hydrolase activity"/>
    <property type="evidence" value="ECO:0007669"/>
    <property type="project" value="UniProtKB-KW"/>
</dbReference>
<keyword evidence="1" id="KW-0732">Signal</keyword>
<feature type="chain" id="PRO_5040721612" evidence="1">
    <location>
        <begin position="25"/>
        <end position="292"/>
    </location>
</feature>
<keyword evidence="4" id="KW-1185">Reference proteome</keyword>
<reference evidence="3" key="1">
    <citation type="submission" date="2022-03" db="EMBL/GenBank/DDBJ databases">
        <authorList>
            <person name="Woo C.Y."/>
        </authorList>
    </citation>
    <scope>NUCLEOTIDE SEQUENCE</scope>
    <source>
        <strain evidence="3">CYS-02</strain>
    </source>
</reference>
<dbReference type="PRINTS" id="PR00111">
    <property type="entry name" value="ABHYDROLASE"/>
</dbReference>
<dbReference type="PANTHER" id="PTHR12277:SF81">
    <property type="entry name" value="PROTEIN ABHD13"/>
    <property type="match status" value="1"/>
</dbReference>
<proteinExistence type="predicted"/>
<dbReference type="InterPro" id="IPR022742">
    <property type="entry name" value="Hydrolase_4"/>
</dbReference>
<dbReference type="PANTHER" id="PTHR12277">
    <property type="entry name" value="ALPHA/BETA HYDROLASE DOMAIN-CONTAINING PROTEIN"/>
    <property type="match status" value="1"/>
</dbReference>
<dbReference type="Proteomes" id="UP001139447">
    <property type="component" value="Unassembled WGS sequence"/>
</dbReference>
<feature type="domain" description="Serine aminopeptidase S33" evidence="2">
    <location>
        <begin position="85"/>
        <end position="190"/>
    </location>
</feature>
<dbReference type="SUPFAM" id="SSF53474">
    <property type="entry name" value="alpha/beta-Hydrolases"/>
    <property type="match status" value="1"/>
</dbReference>
<accession>A0A9X1VSN4</accession>
<evidence type="ECO:0000259" key="2">
    <source>
        <dbReference type="Pfam" id="PF12146"/>
    </source>
</evidence>
<dbReference type="Gene3D" id="3.40.50.1820">
    <property type="entry name" value="alpha/beta hydrolase"/>
    <property type="match status" value="1"/>
</dbReference>
<organism evidence="3 4">
    <name type="scientific">Variovorax terrae</name>
    <dbReference type="NCBI Taxonomy" id="2923278"/>
    <lineage>
        <taxon>Bacteria</taxon>
        <taxon>Pseudomonadati</taxon>
        <taxon>Pseudomonadota</taxon>
        <taxon>Betaproteobacteria</taxon>
        <taxon>Burkholderiales</taxon>
        <taxon>Comamonadaceae</taxon>
        <taxon>Variovorax</taxon>
    </lineage>
</organism>
<evidence type="ECO:0000313" key="3">
    <source>
        <dbReference type="EMBL" id="MCJ0762598.1"/>
    </source>
</evidence>
<evidence type="ECO:0000313" key="4">
    <source>
        <dbReference type="Proteomes" id="UP001139447"/>
    </source>
</evidence>
<feature type="signal peptide" evidence="1">
    <location>
        <begin position="1"/>
        <end position="24"/>
    </location>
</feature>
<dbReference type="EMBL" id="JALGBI010000001">
    <property type="protein sequence ID" value="MCJ0762598.1"/>
    <property type="molecule type" value="Genomic_DNA"/>
</dbReference>
<dbReference type="RefSeq" id="WP_243304998.1">
    <property type="nucleotide sequence ID" value="NZ_JALGBI010000001.1"/>
</dbReference>
<dbReference type="Pfam" id="PF12146">
    <property type="entry name" value="Hydrolase_4"/>
    <property type="match status" value="2"/>
</dbReference>
<dbReference type="InterPro" id="IPR029058">
    <property type="entry name" value="AB_hydrolase_fold"/>
</dbReference>
<dbReference type="InterPro" id="IPR000073">
    <property type="entry name" value="AB_hydrolase_1"/>
</dbReference>
<comment type="caution">
    <text evidence="3">The sequence shown here is derived from an EMBL/GenBank/DDBJ whole genome shotgun (WGS) entry which is preliminary data.</text>
</comment>
<name>A0A9X1VSN4_9BURK</name>
<evidence type="ECO:0000256" key="1">
    <source>
        <dbReference type="SAM" id="SignalP"/>
    </source>
</evidence>